<dbReference type="GO" id="GO:0006235">
    <property type="term" value="P:dTTP biosynthetic process"/>
    <property type="evidence" value="ECO:0007669"/>
    <property type="project" value="UniProtKB-UniRule"/>
</dbReference>
<dbReference type="CDD" id="cd01672">
    <property type="entry name" value="TMPK"/>
    <property type="match status" value="1"/>
</dbReference>
<sequence length="219" mass="23645">MMRGPFISLEGIDGAGKSSHLAALADALRAAGRSVLLTREPGGTPLAEKLRQLLLHERMDVLTEVLLVFAARRDHIVQVIAPALARGDVVLCDRFTDASFAYQGAGRGFDREELSKLELLAQTGIAPEPDSMLQPDLTLWFDLPAELAAERLAGVRAPDRFETEPQAFFARVARGYAERAAQSGGRMVRIDAAQQREQVAAQMLAAVAARGWLEGARGG</sequence>
<evidence type="ECO:0000256" key="10">
    <source>
        <dbReference type="ARBA" id="ARBA00048743"/>
    </source>
</evidence>
<dbReference type="GO" id="GO:0005524">
    <property type="term" value="F:ATP binding"/>
    <property type="evidence" value="ECO:0007669"/>
    <property type="project" value="UniProtKB-UniRule"/>
</dbReference>
<accession>A0A5B8RZI3</accession>
<reference evidence="14 15" key="1">
    <citation type="submission" date="2019-07" db="EMBL/GenBank/DDBJ databases">
        <title>Complete genome sequence of Comamonas sp. NLF 7-7 isolated from livestock.</title>
        <authorList>
            <person name="Kim D.H."/>
            <person name="Kim J.G."/>
        </authorList>
    </citation>
    <scope>NUCLEOTIDE SEQUENCE [LARGE SCALE GENOMIC DNA]</scope>
    <source>
        <strain evidence="14 15">NLF 7-7</strain>
    </source>
</reference>
<organism evidence="14 15">
    <name type="scientific">Comamonas flocculans</name>
    <dbReference type="NCBI Taxonomy" id="2597701"/>
    <lineage>
        <taxon>Bacteria</taxon>
        <taxon>Pseudomonadati</taxon>
        <taxon>Pseudomonadota</taxon>
        <taxon>Betaproteobacteria</taxon>
        <taxon>Burkholderiales</taxon>
        <taxon>Comamonadaceae</taxon>
        <taxon>Comamonas</taxon>
    </lineage>
</organism>
<dbReference type="GO" id="GO:0005829">
    <property type="term" value="C:cytosol"/>
    <property type="evidence" value="ECO:0007669"/>
    <property type="project" value="TreeGrafter"/>
</dbReference>
<dbReference type="Gene3D" id="3.40.50.300">
    <property type="entry name" value="P-loop containing nucleotide triphosphate hydrolases"/>
    <property type="match status" value="1"/>
</dbReference>
<comment type="similarity">
    <text evidence="1 12">Belongs to the thymidylate kinase family.</text>
</comment>
<dbReference type="FunFam" id="3.40.50.300:FF:000225">
    <property type="entry name" value="Thymidylate kinase"/>
    <property type="match status" value="1"/>
</dbReference>
<evidence type="ECO:0000256" key="12">
    <source>
        <dbReference type="HAMAP-Rule" id="MF_00165"/>
    </source>
</evidence>
<dbReference type="InterPro" id="IPR018094">
    <property type="entry name" value="Thymidylate_kinase"/>
</dbReference>
<dbReference type="GO" id="GO:0006233">
    <property type="term" value="P:dTDP biosynthetic process"/>
    <property type="evidence" value="ECO:0007669"/>
    <property type="project" value="InterPro"/>
</dbReference>
<evidence type="ECO:0000256" key="3">
    <source>
        <dbReference type="ARBA" id="ARBA00017144"/>
    </source>
</evidence>
<dbReference type="SUPFAM" id="SSF52540">
    <property type="entry name" value="P-loop containing nucleoside triphosphate hydrolases"/>
    <property type="match status" value="1"/>
</dbReference>
<keyword evidence="4 12" id="KW-0808">Transferase</keyword>
<evidence type="ECO:0000256" key="9">
    <source>
        <dbReference type="ARBA" id="ARBA00029962"/>
    </source>
</evidence>
<dbReference type="RefSeq" id="WP_146913215.1">
    <property type="nucleotide sequence ID" value="NZ_CP042344.1"/>
</dbReference>
<gene>
    <name evidence="12" type="primary">tmk</name>
    <name evidence="14" type="ORF">FOZ74_11635</name>
</gene>
<dbReference type="NCBIfam" id="TIGR00041">
    <property type="entry name" value="DTMP_kinase"/>
    <property type="match status" value="1"/>
</dbReference>
<evidence type="ECO:0000313" key="15">
    <source>
        <dbReference type="Proteomes" id="UP000321199"/>
    </source>
</evidence>
<keyword evidence="5 12" id="KW-0545">Nucleotide biosynthesis</keyword>
<keyword evidence="7 12" id="KW-0418">Kinase</keyword>
<keyword evidence="15" id="KW-1185">Reference proteome</keyword>
<dbReference type="InterPro" id="IPR027417">
    <property type="entry name" value="P-loop_NTPase"/>
</dbReference>
<evidence type="ECO:0000256" key="7">
    <source>
        <dbReference type="ARBA" id="ARBA00022777"/>
    </source>
</evidence>
<evidence type="ECO:0000256" key="4">
    <source>
        <dbReference type="ARBA" id="ARBA00022679"/>
    </source>
</evidence>
<dbReference type="OrthoDB" id="9774907at2"/>
<dbReference type="Proteomes" id="UP000321199">
    <property type="component" value="Chromosome"/>
</dbReference>
<comment type="function">
    <text evidence="11 12">Phosphorylation of dTMP to form dTDP in both de novo and salvage pathways of dTTP synthesis.</text>
</comment>
<dbReference type="Pfam" id="PF02223">
    <property type="entry name" value="Thymidylate_kin"/>
    <property type="match status" value="1"/>
</dbReference>
<evidence type="ECO:0000256" key="6">
    <source>
        <dbReference type="ARBA" id="ARBA00022741"/>
    </source>
</evidence>
<dbReference type="PANTHER" id="PTHR10344">
    <property type="entry name" value="THYMIDYLATE KINASE"/>
    <property type="match status" value="1"/>
</dbReference>
<protein>
    <recommendedName>
        <fullName evidence="3 12">Thymidylate kinase</fullName>
        <ecNumber evidence="2 12">2.7.4.9</ecNumber>
    </recommendedName>
    <alternativeName>
        <fullName evidence="9 12">dTMP kinase</fullName>
    </alternativeName>
</protein>
<feature type="binding site" evidence="12">
    <location>
        <begin position="11"/>
        <end position="18"/>
    </location>
    <ligand>
        <name>ATP</name>
        <dbReference type="ChEBI" id="CHEBI:30616"/>
    </ligand>
</feature>
<evidence type="ECO:0000256" key="1">
    <source>
        <dbReference type="ARBA" id="ARBA00009776"/>
    </source>
</evidence>
<dbReference type="GO" id="GO:0006227">
    <property type="term" value="P:dUDP biosynthetic process"/>
    <property type="evidence" value="ECO:0007669"/>
    <property type="project" value="TreeGrafter"/>
</dbReference>
<feature type="domain" description="Thymidylate kinase-like" evidence="13">
    <location>
        <begin position="9"/>
        <end position="201"/>
    </location>
</feature>
<name>A0A5B8RZI3_9BURK</name>
<dbReference type="InterPro" id="IPR039430">
    <property type="entry name" value="Thymidylate_kin-like_dom"/>
</dbReference>
<comment type="catalytic activity">
    <reaction evidence="10 12">
        <text>dTMP + ATP = dTDP + ADP</text>
        <dbReference type="Rhea" id="RHEA:13517"/>
        <dbReference type="ChEBI" id="CHEBI:30616"/>
        <dbReference type="ChEBI" id="CHEBI:58369"/>
        <dbReference type="ChEBI" id="CHEBI:63528"/>
        <dbReference type="ChEBI" id="CHEBI:456216"/>
        <dbReference type="EC" id="2.7.4.9"/>
    </reaction>
</comment>
<evidence type="ECO:0000313" key="14">
    <source>
        <dbReference type="EMBL" id="QEA13625.1"/>
    </source>
</evidence>
<dbReference type="AlphaFoldDB" id="A0A5B8RZI3"/>
<dbReference type="HAMAP" id="MF_00165">
    <property type="entry name" value="Thymidylate_kinase"/>
    <property type="match status" value="1"/>
</dbReference>
<evidence type="ECO:0000259" key="13">
    <source>
        <dbReference type="Pfam" id="PF02223"/>
    </source>
</evidence>
<evidence type="ECO:0000256" key="11">
    <source>
        <dbReference type="ARBA" id="ARBA00057735"/>
    </source>
</evidence>
<keyword evidence="6 12" id="KW-0547">Nucleotide-binding</keyword>
<dbReference type="GO" id="GO:0004798">
    <property type="term" value="F:dTMP kinase activity"/>
    <property type="evidence" value="ECO:0007669"/>
    <property type="project" value="UniProtKB-UniRule"/>
</dbReference>
<evidence type="ECO:0000256" key="8">
    <source>
        <dbReference type="ARBA" id="ARBA00022840"/>
    </source>
</evidence>
<dbReference type="PANTHER" id="PTHR10344:SF4">
    <property type="entry name" value="UMP-CMP KINASE 2, MITOCHONDRIAL"/>
    <property type="match status" value="1"/>
</dbReference>
<keyword evidence="8 12" id="KW-0067">ATP-binding</keyword>
<evidence type="ECO:0000256" key="5">
    <source>
        <dbReference type="ARBA" id="ARBA00022727"/>
    </source>
</evidence>
<dbReference type="KEGG" id="cof:FOZ74_11635"/>
<proteinExistence type="inferred from homology"/>
<dbReference type="EMBL" id="CP042344">
    <property type="protein sequence ID" value="QEA13625.1"/>
    <property type="molecule type" value="Genomic_DNA"/>
</dbReference>
<evidence type="ECO:0000256" key="2">
    <source>
        <dbReference type="ARBA" id="ARBA00012980"/>
    </source>
</evidence>
<dbReference type="EC" id="2.7.4.9" evidence="2 12"/>